<protein>
    <recommendedName>
        <fullName evidence="9">C2H2-type domain-containing protein</fullName>
    </recommendedName>
</protein>
<dbReference type="SUPFAM" id="SSF57667">
    <property type="entry name" value="beta-beta-alpha zinc fingers"/>
    <property type="match status" value="1"/>
</dbReference>
<dbReference type="RefSeq" id="XP_060452856.1">
    <property type="nucleotide sequence ID" value="XM_060598878.1"/>
</dbReference>
<dbReference type="Proteomes" id="UP001233271">
    <property type="component" value="Chromosome 1"/>
</dbReference>
<feature type="region of interest" description="Disordered" evidence="8">
    <location>
        <begin position="565"/>
        <end position="605"/>
    </location>
</feature>
<evidence type="ECO:0000313" key="11">
    <source>
        <dbReference type="Proteomes" id="UP001233271"/>
    </source>
</evidence>
<dbReference type="AlphaFoldDB" id="A0AA48L008"/>
<evidence type="ECO:0000256" key="6">
    <source>
        <dbReference type="ARBA" id="ARBA00023242"/>
    </source>
</evidence>
<feature type="compositionally biased region" description="Low complexity" evidence="8">
    <location>
        <begin position="223"/>
        <end position="233"/>
    </location>
</feature>
<keyword evidence="6" id="KW-0539">Nucleus</keyword>
<accession>A0AA48L008</accession>
<feature type="domain" description="C2H2-type" evidence="9">
    <location>
        <begin position="746"/>
        <end position="776"/>
    </location>
</feature>
<evidence type="ECO:0000256" key="4">
    <source>
        <dbReference type="ARBA" id="ARBA00022771"/>
    </source>
</evidence>
<evidence type="ECO:0000256" key="3">
    <source>
        <dbReference type="ARBA" id="ARBA00022737"/>
    </source>
</evidence>
<dbReference type="GO" id="GO:0000978">
    <property type="term" value="F:RNA polymerase II cis-regulatory region sequence-specific DNA binding"/>
    <property type="evidence" value="ECO:0007669"/>
    <property type="project" value="TreeGrafter"/>
</dbReference>
<feature type="compositionally biased region" description="Basic residues" evidence="8">
    <location>
        <begin position="575"/>
        <end position="585"/>
    </location>
</feature>
<comment type="subcellular location">
    <subcellularLocation>
        <location evidence="1">Nucleus</location>
    </subcellularLocation>
</comment>
<evidence type="ECO:0000256" key="1">
    <source>
        <dbReference type="ARBA" id="ARBA00004123"/>
    </source>
</evidence>
<keyword evidence="2" id="KW-0479">Metal-binding</keyword>
<evidence type="ECO:0000256" key="5">
    <source>
        <dbReference type="ARBA" id="ARBA00022833"/>
    </source>
</evidence>
<dbReference type="PANTHER" id="PTHR24388">
    <property type="entry name" value="ZINC FINGER PROTEIN"/>
    <property type="match status" value="1"/>
</dbReference>
<dbReference type="InterPro" id="IPR013087">
    <property type="entry name" value="Znf_C2H2_type"/>
</dbReference>
<feature type="compositionally biased region" description="Polar residues" evidence="8">
    <location>
        <begin position="244"/>
        <end position="253"/>
    </location>
</feature>
<feature type="region of interest" description="Disordered" evidence="8">
    <location>
        <begin position="82"/>
        <end position="102"/>
    </location>
</feature>
<dbReference type="GeneID" id="85491461"/>
<name>A0AA48L008_9TREE</name>
<keyword evidence="5" id="KW-0862">Zinc</keyword>
<dbReference type="GO" id="GO:0000981">
    <property type="term" value="F:DNA-binding transcription factor activity, RNA polymerase II-specific"/>
    <property type="evidence" value="ECO:0007669"/>
    <property type="project" value="TreeGrafter"/>
</dbReference>
<feature type="region of interest" description="Disordered" evidence="8">
    <location>
        <begin position="34"/>
        <end position="63"/>
    </location>
</feature>
<proteinExistence type="predicted"/>
<evidence type="ECO:0000259" key="9">
    <source>
        <dbReference type="PROSITE" id="PS50157"/>
    </source>
</evidence>
<keyword evidence="3" id="KW-0677">Repeat</keyword>
<organism evidence="10 11">
    <name type="scientific">Cutaneotrichosporon cavernicola</name>
    <dbReference type="NCBI Taxonomy" id="279322"/>
    <lineage>
        <taxon>Eukaryota</taxon>
        <taxon>Fungi</taxon>
        <taxon>Dikarya</taxon>
        <taxon>Basidiomycota</taxon>
        <taxon>Agaricomycotina</taxon>
        <taxon>Tremellomycetes</taxon>
        <taxon>Trichosporonales</taxon>
        <taxon>Trichosporonaceae</taxon>
        <taxon>Cutaneotrichosporon</taxon>
    </lineage>
</organism>
<keyword evidence="11" id="KW-1185">Reference proteome</keyword>
<dbReference type="InterPro" id="IPR050527">
    <property type="entry name" value="Snail/Krueppel_Znf"/>
</dbReference>
<dbReference type="EMBL" id="AP028212">
    <property type="protein sequence ID" value="BEI87590.1"/>
    <property type="molecule type" value="Genomic_DNA"/>
</dbReference>
<keyword evidence="4 7" id="KW-0863">Zinc-finger</keyword>
<gene>
    <name evidence="10" type="ORF">CcaverHIS019_0103080</name>
</gene>
<feature type="compositionally biased region" description="Polar residues" evidence="8">
    <location>
        <begin position="323"/>
        <end position="335"/>
    </location>
</feature>
<feature type="region of interest" description="Disordered" evidence="8">
    <location>
        <begin position="213"/>
        <end position="259"/>
    </location>
</feature>
<dbReference type="KEGG" id="ccac:CcaHIS019_0103080"/>
<feature type="compositionally biased region" description="Low complexity" evidence="8">
    <location>
        <begin position="336"/>
        <end position="346"/>
    </location>
</feature>
<dbReference type="PROSITE" id="PS50157">
    <property type="entry name" value="ZINC_FINGER_C2H2_2"/>
    <property type="match status" value="2"/>
</dbReference>
<evidence type="ECO:0000313" key="10">
    <source>
        <dbReference type="EMBL" id="BEI87590.1"/>
    </source>
</evidence>
<feature type="region of interest" description="Disordered" evidence="8">
    <location>
        <begin position="323"/>
        <end position="346"/>
    </location>
</feature>
<evidence type="ECO:0000256" key="7">
    <source>
        <dbReference type="PROSITE-ProRule" id="PRU00042"/>
    </source>
</evidence>
<dbReference type="Gene3D" id="3.30.160.60">
    <property type="entry name" value="Classic Zinc Finger"/>
    <property type="match status" value="1"/>
</dbReference>
<feature type="domain" description="C2H2-type" evidence="9">
    <location>
        <begin position="777"/>
        <end position="795"/>
    </location>
</feature>
<dbReference type="InterPro" id="IPR036236">
    <property type="entry name" value="Znf_C2H2_sf"/>
</dbReference>
<evidence type="ECO:0000256" key="2">
    <source>
        <dbReference type="ARBA" id="ARBA00022723"/>
    </source>
</evidence>
<reference evidence="10" key="1">
    <citation type="journal article" date="2023" name="BMC Genomics">
        <title>Chromosome-level genome assemblies of Cutaneotrichosporon spp. (Trichosporonales, Basidiomycota) reveal imbalanced evolution between nucleotide sequences and chromosome synteny.</title>
        <authorList>
            <person name="Kobayashi Y."/>
            <person name="Kayamori A."/>
            <person name="Aoki K."/>
            <person name="Shiwa Y."/>
            <person name="Matsutani M."/>
            <person name="Fujita N."/>
            <person name="Sugita T."/>
            <person name="Iwasaki W."/>
            <person name="Tanaka N."/>
            <person name="Takashima M."/>
        </authorList>
    </citation>
    <scope>NUCLEOTIDE SEQUENCE</scope>
    <source>
        <strain evidence="10">HIS019</strain>
    </source>
</reference>
<evidence type="ECO:0000256" key="8">
    <source>
        <dbReference type="SAM" id="MobiDB-lite"/>
    </source>
</evidence>
<dbReference type="GO" id="GO:0008270">
    <property type="term" value="F:zinc ion binding"/>
    <property type="evidence" value="ECO:0007669"/>
    <property type="project" value="UniProtKB-KW"/>
</dbReference>
<dbReference type="GO" id="GO:0005634">
    <property type="term" value="C:nucleus"/>
    <property type="evidence" value="ECO:0007669"/>
    <property type="project" value="UniProtKB-SubCell"/>
</dbReference>
<dbReference type="PANTHER" id="PTHR24388:SF54">
    <property type="entry name" value="PROTEIN ESCARGOT"/>
    <property type="match status" value="1"/>
</dbReference>
<sequence>MATAEPQHIVSVDGFHDFTHFNQRDFSCLSQSGGMGSLSGHNSQVESDAESSPIHDQHSFSAGDLSGNSSFEWNFQNMMPGSTSSSYEQSLDTPPNLSQSSFAESNEINPSQVGALGFLNPAQLNLPTSTSTSGSCASGSPTGVEPILHVFAPSMVSPQLPTADNVNLKRKRQNSLPDLYSNIEQGLPPSRPFHRSVSIGTVADFEFQFPVVPSQNSQPLPPFKSQSQSQPPQERQRVIRRQRTVSASNSPCLDQSAPIDGLMSAMPITQHPQSFAPVPQTQGPPASVPPQNMPNRTFNRSLATIPEAPSNAQPHVTWTTSPHLQDGSSMLSRPTQHLSSSHSQSQQPVFEYSGDMAATYTMPAPPVAPQLPSPAFHPSPMLASPAVGHSPMLHSPAGTVTTATPTLPPTVPRSFPHGRALSMSGMPTFANVKPHQQMQQQPPPQMAAYSQQINSAMASAMMPVMQPQQVGMGRPIHTPAHIRRSSDSELALATYQPNVSTMLRSTSVPQVPPQAFRHNGAQVFGGMLGFEQQHQVLPPPPVTTYSASGMIPGHAFHQYQPTVGFGQPSMPGSPPRKRPAPKRQRVGNPLKPGPRGKKALKMPSPVPTALVPAPYGATLDTSMFVAGNGSICTDPKPTCARIYEPVGVDEFRAAFDVTSQGTLVIKPTVDMDQLVERLLEMHFTGNTTVVDQCFRECYEETSEWNEAAQKKTKYFKCRFDECRDHPFPRKSAIDSHVKTHVGFREFRCTQDPECRISFVRKHDRDRHHLTHRESKTFKCPQCGEDFARSDALLRHGAKPGACKARMVDMGI</sequence>